<feature type="compositionally biased region" description="Polar residues" evidence="1">
    <location>
        <begin position="151"/>
        <end position="182"/>
    </location>
</feature>
<protein>
    <recommendedName>
        <fullName evidence="4">Endonuclease/exonuclease/phosphatase domain-containing protein</fullName>
    </recommendedName>
</protein>
<sequence length="202" mass="22935">MTAPVVVDNGNLMEGRAQFIKLQVVGSDTLTIVNVYTARTSRDKVFLWKAINRAKFDLDNTIIGCDFNHMEETSRTGIAGERQMQRREAASWHHMTLQYGLIGAWCSDSFRKMSKKAYTFDNRRSRHGFVRYPELTNLWSLRTWIPKEGGLNQQFPSGNSLTTPPFSSQSRGKQPTQATQHATLKPPCWRKRGQNSIAPSLG</sequence>
<reference evidence="2" key="1">
    <citation type="submission" date="2024-02" db="EMBL/GenBank/DDBJ databases">
        <authorList>
            <consortium name="ELIXIR-Norway"/>
            <consortium name="Elixir Norway"/>
        </authorList>
    </citation>
    <scope>NUCLEOTIDE SEQUENCE</scope>
</reference>
<gene>
    <name evidence="2" type="ORF">CSSPTR1EN2_LOCUS5311</name>
</gene>
<evidence type="ECO:0000313" key="3">
    <source>
        <dbReference type="Proteomes" id="UP001497512"/>
    </source>
</evidence>
<evidence type="ECO:0008006" key="4">
    <source>
        <dbReference type="Google" id="ProtNLM"/>
    </source>
</evidence>
<dbReference type="InterPro" id="IPR036691">
    <property type="entry name" value="Endo/exonu/phosph_ase_sf"/>
</dbReference>
<feature type="region of interest" description="Disordered" evidence="1">
    <location>
        <begin position="151"/>
        <end position="202"/>
    </location>
</feature>
<keyword evidence="3" id="KW-1185">Reference proteome</keyword>
<evidence type="ECO:0000256" key="1">
    <source>
        <dbReference type="SAM" id="MobiDB-lite"/>
    </source>
</evidence>
<dbReference type="EMBL" id="OZ019904">
    <property type="protein sequence ID" value="CAK9200187.1"/>
    <property type="molecule type" value="Genomic_DNA"/>
</dbReference>
<accession>A0ABP0TM96</accession>
<proteinExistence type="predicted"/>
<dbReference type="Gene3D" id="3.60.10.10">
    <property type="entry name" value="Endonuclease/exonuclease/phosphatase"/>
    <property type="match status" value="1"/>
</dbReference>
<organism evidence="2 3">
    <name type="scientific">Sphagnum troendelagicum</name>
    <dbReference type="NCBI Taxonomy" id="128251"/>
    <lineage>
        <taxon>Eukaryota</taxon>
        <taxon>Viridiplantae</taxon>
        <taxon>Streptophyta</taxon>
        <taxon>Embryophyta</taxon>
        <taxon>Bryophyta</taxon>
        <taxon>Sphagnophytina</taxon>
        <taxon>Sphagnopsida</taxon>
        <taxon>Sphagnales</taxon>
        <taxon>Sphagnaceae</taxon>
        <taxon>Sphagnum</taxon>
    </lineage>
</organism>
<name>A0ABP0TM96_9BRYO</name>
<evidence type="ECO:0000313" key="2">
    <source>
        <dbReference type="EMBL" id="CAK9200187.1"/>
    </source>
</evidence>
<dbReference type="Proteomes" id="UP001497512">
    <property type="component" value="Chromosome 12"/>
</dbReference>